<dbReference type="Proteomes" id="UP000003422">
    <property type="component" value="Unassembled WGS sequence"/>
</dbReference>
<accession>G4D3T9</accession>
<proteinExistence type="predicted"/>
<dbReference type="RefSeq" id="WP_004821039.1">
    <property type="nucleotide sequence ID" value="NZ_JH165061.1"/>
</dbReference>
<dbReference type="InterPro" id="IPR036389">
    <property type="entry name" value="RNase_III_sf"/>
</dbReference>
<keyword evidence="2" id="KW-1185">Reference proteome</keyword>
<protein>
    <submittedName>
        <fullName evidence="1">RNase3 domain protein</fullName>
    </submittedName>
</protein>
<sequence>MEKSLKFLKISKGYDESSIRELSPLALAFLGDSVYELLVRTTILNKNKNPKNYT</sequence>
<name>G4D3T9_9FIRM</name>
<gene>
    <name evidence="1" type="ORF">HMPREF9129_1069</name>
</gene>
<dbReference type="PATRIC" id="fig|997350.3.peg.1027"/>
<dbReference type="HOGENOM" id="CLU_3046376_0_0_9"/>
<dbReference type="STRING" id="997350.HMPREF9129_1069"/>
<evidence type="ECO:0000313" key="2">
    <source>
        <dbReference type="Proteomes" id="UP000003422"/>
    </source>
</evidence>
<dbReference type="Gene3D" id="1.10.1520.10">
    <property type="entry name" value="Ribonuclease III domain"/>
    <property type="match status" value="1"/>
</dbReference>
<dbReference type="AlphaFoldDB" id="G4D3T9"/>
<evidence type="ECO:0000313" key="1">
    <source>
        <dbReference type="EMBL" id="EGY79811.1"/>
    </source>
</evidence>
<dbReference type="GO" id="GO:0006396">
    <property type="term" value="P:RNA processing"/>
    <property type="evidence" value="ECO:0007669"/>
    <property type="project" value="InterPro"/>
</dbReference>
<dbReference type="EMBL" id="AGBB01000099">
    <property type="protein sequence ID" value="EGY79811.1"/>
    <property type="molecule type" value="Genomic_DNA"/>
</dbReference>
<comment type="caution">
    <text evidence="1">The sequence shown here is derived from an EMBL/GenBank/DDBJ whole genome shotgun (WGS) entry which is preliminary data.</text>
</comment>
<dbReference type="SUPFAM" id="SSF69065">
    <property type="entry name" value="RNase III domain-like"/>
    <property type="match status" value="1"/>
</dbReference>
<dbReference type="GO" id="GO:0004525">
    <property type="term" value="F:ribonuclease III activity"/>
    <property type="evidence" value="ECO:0007669"/>
    <property type="project" value="InterPro"/>
</dbReference>
<reference evidence="1 2" key="1">
    <citation type="submission" date="2011-06" db="EMBL/GenBank/DDBJ databases">
        <authorList>
            <person name="Muzny D."/>
            <person name="Qin X."/>
            <person name="Deng J."/>
            <person name="Jiang H."/>
            <person name="Liu Y."/>
            <person name="Qu J."/>
            <person name="Song X.-Z."/>
            <person name="Zhang L."/>
            <person name="Thornton R."/>
            <person name="Coyle M."/>
            <person name="Francisco L."/>
            <person name="Jackson L."/>
            <person name="Javaid M."/>
            <person name="Korchina V."/>
            <person name="Kovar C."/>
            <person name="Mata R."/>
            <person name="Mathew T."/>
            <person name="Ngo R."/>
            <person name="Nguyen L."/>
            <person name="Nguyen N."/>
            <person name="Okwuonu G."/>
            <person name="Ongeri F."/>
            <person name="Pham C."/>
            <person name="Simmons D."/>
            <person name="Wilczek-Boney K."/>
            <person name="Hale W."/>
            <person name="Jakkamsetti A."/>
            <person name="Pham P."/>
            <person name="Ruth R."/>
            <person name="San Lucas F."/>
            <person name="Warren J."/>
            <person name="Zhang J."/>
            <person name="Zhao Z."/>
            <person name="Zhou C."/>
            <person name="Zhu D."/>
            <person name="Lee S."/>
            <person name="Bess C."/>
            <person name="Blankenburg K."/>
            <person name="Forbes L."/>
            <person name="Fu Q."/>
            <person name="Gubbala S."/>
            <person name="Hirani K."/>
            <person name="Jayaseelan J.C."/>
            <person name="Lara F."/>
            <person name="Munidasa M."/>
            <person name="Palculict T."/>
            <person name="Patil S."/>
            <person name="Pu L.-L."/>
            <person name="Saada N."/>
            <person name="Tang L."/>
            <person name="Weissenberger G."/>
            <person name="Zhu Y."/>
            <person name="Hemphill L."/>
            <person name="Shang Y."/>
            <person name="Youmans B."/>
            <person name="Ayvaz T."/>
            <person name="Ross M."/>
            <person name="Santibanez J."/>
            <person name="Aqrawi P."/>
            <person name="Gross S."/>
            <person name="Joshi V."/>
            <person name="Fowler G."/>
            <person name="Nazareth L."/>
            <person name="Reid J."/>
            <person name="Worley K."/>
            <person name="Petrosino J."/>
            <person name="Highlander S."/>
            <person name="Gibbs R."/>
        </authorList>
    </citation>
    <scope>NUCLEOTIDE SEQUENCE [LARGE SCALE GENOMIC DNA]</scope>
    <source>
        <strain evidence="1 2">ATCC 29427</strain>
    </source>
</reference>
<organism evidence="1 2">
    <name type="scientific">Peptoniphilus indolicus ATCC 29427</name>
    <dbReference type="NCBI Taxonomy" id="997350"/>
    <lineage>
        <taxon>Bacteria</taxon>
        <taxon>Bacillati</taxon>
        <taxon>Bacillota</taxon>
        <taxon>Tissierellia</taxon>
        <taxon>Tissierellales</taxon>
        <taxon>Peptoniphilaceae</taxon>
        <taxon>Peptoniphilus</taxon>
    </lineage>
</organism>